<sequence>MWRRQKDTRGQGLWLRRKPSSKLTTRNSLLQEKLLPKRHSCSDS</sequence>
<gene>
    <name evidence="2" type="ORF">BRAA01T02768Z</name>
</gene>
<dbReference type="EMBL" id="LR031571">
    <property type="protein sequence ID" value="VDC76266.1"/>
    <property type="molecule type" value="Genomic_DNA"/>
</dbReference>
<feature type="region of interest" description="Disordered" evidence="1">
    <location>
        <begin position="25"/>
        <end position="44"/>
    </location>
</feature>
<reference evidence="2" key="1">
    <citation type="submission" date="2018-11" db="EMBL/GenBank/DDBJ databases">
        <authorList>
            <consortium name="Genoscope - CEA"/>
            <person name="William W."/>
        </authorList>
    </citation>
    <scope>NUCLEOTIDE SEQUENCE</scope>
</reference>
<dbReference type="AlphaFoldDB" id="A0A3P5Z7P0"/>
<organism evidence="2">
    <name type="scientific">Brassica campestris</name>
    <name type="common">Field mustard</name>
    <dbReference type="NCBI Taxonomy" id="3711"/>
    <lineage>
        <taxon>Eukaryota</taxon>
        <taxon>Viridiplantae</taxon>
        <taxon>Streptophyta</taxon>
        <taxon>Embryophyta</taxon>
        <taxon>Tracheophyta</taxon>
        <taxon>Spermatophyta</taxon>
        <taxon>Magnoliopsida</taxon>
        <taxon>eudicotyledons</taxon>
        <taxon>Gunneridae</taxon>
        <taxon>Pentapetalae</taxon>
        <taxon>rosids</taxon>
        <taxon>malvids</taxon>
        <taxon>Brassicales</taxon>
        <taxon>Brassicaceae</taxon>
        <taxon>Brassiceae</taxon>
        <taxon>Brassica</taxon>
    </lineage>
</organism>
<evidence type="ECO:0000313" key="2">
    <source>
        <dbReference type="EMBL" id="VDC76266.1"/>
    </source>
</evidence>
<protein>
    <submittedName>
        <fullName evidence="2">Uncharacterized protein</fullName>
    </submittedName>
</protein>
<evidence type="ECO:0000256" key="1">
    <source>
        <dbReference type="SAM" id="MobiDB-lite"/>
    </source>
</evidence>
<name>A0A3P5Z7P0_BRACM</name>
<feature type="region of interest" description="Disordered" evidence="1">
    <location>
        <begin position="1"/>
        <end position="20"/>
    </location>
</feature>
<proteinExistence type="predicted"/>
<accession>A0A3P5Z7P0</accession>